<keyword evidence="8" id="KW-0378">Hydrolase</keyword>
<gene>
    <name evidence="16" type="ORF">ACRE_070960</name>
</gene>
<evidence type="ECO:0000313" key="16">
    <source>
        <dbReference type="EMBL" id="KFH42178.1"/>
    </source>
</evidence>
<feature type="compositionally biased region" description="Acidic residues" evidence="14">
    <location>
        <begin position="21"/>
        <end position="38"/>
    </location>
</feature>
<dbReference type="GO" id="GO:0003677">
    <property type="term" value="F:DNA binding"/>
    <property type="evidence" value="ECO:0007669"/>
    <property type="project" value="InterPro"/>
</dbReference>
<keyword evidence="11" id="KW-0234">DNA repair</keyword>
<feature type="region of interest" description="Disordered" evidence="14">
    <location>
        <begin position="1"/>
        <end position="111"/>
    </location>
</feature>
<feature type="region of interest" description="Disordered" evidence="14">
    <location>
        <begin position="252"/>
        <end position="274"/>
    </location>
</feature>
<accession>A0A086SYJ6</accession>
<dbReference type="GO" id="GO:0005634">
    <property type="term" value="C:nucleus"/>
    <property type="evidence" value="ECO:0007669"/>
    <property type="project" value="UniProtKB-SubCell"/>
</dbReference>
<dbReference type="Proteomes" id="UP000029964">
    <property type="component" value="Unassembled WGS sequence"/>
</dbReference>
<dbReference type="GO" id="GO:0046872">
    <property type="term" value="F:metal ion binding"/>
    <property type="evidence" value="ECO:0007669"/>
    <property type="project" value="UniProtKB-KW"/>
</dbReference>
<dbReference type="GO" id="GO:0006302">
    <property type="term" value="P:double-strand break repair"/>
    <property type="evidence" value="ECO:0007669"/>
    <property type="project" value="TreeGrafter"/>
</dbReference>
<dbReference type="AlphaFoldDB" id="A0A086SYJ6"/>
<keyword evidence="6 16" id="KW-0255">Endonuclease</keyword>
<dbReference type="GO" id="GO:0008821">
    <property type="term" value="F:crossover junction DNA endonuclease activity"/>
    <property type="evidence" value="ECO:0007669"/>
    <property type="project" value="TreeGrafter"/>
</dbReference>
<dbReference type="PANTHER" id="PTHR21077:SF5">
    <property type="entry name" value="CROSSOVER JUNCTION ENDONUCLEASE MMS4"/>
    <property type="match status" value="1"/>
</dbReference>
<evidence type="ECO:0000256" key="13">
    <source>
        <dbReference type="ARBA" id="ARBA00023254"/>
    </source>
</evidence>
<keyword evidence="10" id="KW-0233">DNA recombination</keyword>
<evidence type="ECO:0000256" key="9">
    <source>
        <dbReference type="ARBA" id="ARBA00022842"/>
    </source>
</evidence>
<comment type="similarity">
    <text evidence="3">Belongs to the EME1/MMS4 family.</text>
</comment>
<keyword evidence="12" id="KW-0539">Nucleus</keyword>
<feature type="compositionally biased region" description="Basic and acidic residues" evidence="14">
    <location>
        <begin position="76"/>
        <end position="111"/>
    </location>
</feature>
<dbReference type="Gene3D" id="1.10.150.670">
    <property type="entry name" value="Crossover junction endonuclease EME1, DNA-binding domain"/>
    <property type="match status" value="1"/>
</dbReference>
<keyword evidence="7" id="KW-0227">DNA damage</keyword>
<comment type="caution">
    <text evidence="16">The sequence shown here is derived from an EMBL/GenBank/DDBJ whole genome shotgun (WGS) entry which is preliminary data.</text>
</comment>
<organism evidence="16 17">
    <name type="scientific">Hapsidospora chrysogenum (strain ATCC 11550 / CBS 779.69 / DSM 880 / IAM 14645 / JCM 23072 / IMI 49137)</name>
    <name type="common">Acremonium chrysogenum</name>
    <dbReference type="NCBI Taxonomy" id="857340"/>
    <lineage>
        <taxon>Eukaryota</taxon>
        <taxon>Fungi</taxon>
        <taxon>Dikarya</taxon>
        <taxon>Ascomycota</taxon>
        <taxon>Pezizomycotina</taxon>
        <taxon>Sordariomycetes</taxon>
        <taxon>Hypocreomycetidae</taxon>
        <taxon>Hypocreales</taxon>
        <taxon>Bionectriaceae</taxon>
        <taxon>Hapsidospora</taxon>
    </lineage>
</organism>
<evidence type="ECO:0000256" key="12">
    <source>
        <dbReference type="ARBA" id="ARBA00023242"/>
    </source>
</evidence>
<dbReference type="CDD" id="cd20085">
    <property type="entry name" value="XPF_nuclease_Mms4"/>
    <property type="match status" value="1"/>
</dbReference>
<dbReference type="Gene3D" id="3.40.50.10130">
    <property type="match status" value="1"/>
</dbReference>
<feature type="compositionally biased region" description="Basic residues" evidence="14">
    <location>
        <begin position="45"/>
        <end position="55"/>
    </location>
</feature>
<name>A0A086SYJ6_HAPC1</name>
<dbReference type="STRING" id="857340.A0A086SYJ6"/>
<dbReference type="GO" id="GO:0031297">
    <property type="term" value="P:replication fork processing"/>
    <property type="evidence" value="ECO:0007669"/>
    <property type="project" value="TreeGrafter"/>
</dbReference>
<evidence type="ECO:0000256" key="2">
    <source>
        <dbReference type="ARBA" id="ARBA00004123"/>
    </source>
</evidence>
<keyword evidence="17" id="KW-1185">Reference proteome</keyword>
<evidence type="ECO:0000256" key="1">
    <source>
        <dbReference type="ARBA" id="ARBA00001946"/>
    </source>
</evidence>
<dbReference type="InterPro" id="IPR033310">
    <property type="entry name" value="Mms4/EME1/EME2"/>
</dbReference>
<sequence length="433" mass="48272">MTTSHPASKEACHGAAITIESDSDDGLNDGSDDDELPDIDNLLRKPLKPRSPLRRSRSDITSTSRRKAQAPKKTTTNRDRAAEKASKEAEKERKRLERQAAKDAKAREKEHAAALAEVNKMRTDKKVSSREMIVDLPADLSSKVQVETLLEELGIEHRVWESPNIVKWRRKVTSRFNEAMDHWEPIPPRIVAESHVAIVLTGDDFVKLALSDRGVASHYAGIEAKFPGHQLIYILEGLTTWMAKNRNNRNRQFTSGVRSQEVVPSGSAGRRRNGSAAEYVSEDVVEDALLELQILDALIHHTINPLETAKWLTVLTQHISTIPYRKQRNRALSAGFCMESGQVRTGDDPQDIYIRMLEEIARVTAPIARGIAAEFRSVSELVRGLESGGPGRLEGIRKTLNKEGTLSDRTVGQAVSKRMHKVFTGRDESSTDV</sequence>
<dbReference type="FunFam" id="1.10.150.670:FF:000004">
    <property type="entry name" value="Crossover junction endonuclease EME1"/>
    <property type="match status" value="1"/>
</dbReference>
<evidence type="ECO:0000256" key="7">
    <source>
        <dbReference type="ARBA" id="ARBA00022763"/>
    </source>
</evidence>
<evidence type="ECO:0000256" key="8">
    <source>
        <dbReference type="ARBA" id="ARBA00022801"/>
    </source>
</evidence>
<evidence type="ECO:0000256" key="5">
    <source>
        <dbReference type="ARBA" id="ARBA00022723"/>
    </source>
</evidence>
<dbReference type="GO" id="GO:0031573">
    <property type="term" value="P:mitotic intra-S DNA damage checkpoint signaling"/>
    <property type="evidence" value="ECO:0007669"/>
    <property type="project" value="TreeGrafter"/>
</dbReference>
<dbReference type="InterPro" id="IPR047521">
    <property type="entry name" value="XPF_nuclease_EME1_ascomycetes"/>
</dbReference>
<evidence type="ECO:0000256" key="14">
    <source>
        <dbReference type="SAM" id="MobiDB-lite"/>
    </source>
</evidence>
<keyword evidence="13" id="KW-0469">Meiosis</keyword>
<dbReference type="InterPro" id="IPR006166">
    <property type="entry name" value="ERCC4_domain"/>
</dbReference>
<dbReference type="GO" id="GO:0048476">
    <property type="term" value="C:Holliday junction resolvase complex"/>
    <property type="evidence" value="ECO:0007669"/>
    <property type="project" value="InterPro"/>
</dbReference>
<dbReference type="EMBL" id="JPKY01000102">
    <property type="protein sequence ID" value="KFH42178.1"/>
    <property type="molecule type" value="Genomic_DNA"/>
</dbReference>
<evidence type="ECO:0000313" key="17">
    <source>
        <dbReference type="Proteomes" id="UP000029964"/>
    </source>
</evidence>
<dbReference type="OrthoDB" id="343092at2759"/>
<dbReference type="Pfam" id="PF02732">
    <property type="entry name" value="ERCC4"/>
    <property type="match status" value="1"/>
</dbReference>
<proteinExistence type="inferred from homology"/>
<keyword evidence="9" id="KW-0460">Magnesium</keyword>
<dbReference type="SMART" id="SM00891">
    <property type="entry name" value="ERCC4"/>
    <property type="match status" value="1"/>
</dbReference>
<comment type="cofactor">
    <cofactor evidence="1">
        <name>Mg(2+)</name>
        <dbReference type="ChEBI" id="CHEBI:18420"/>
    </cofactor>
</comment>
<reference evidence="17" key="1">
    <citation type="journal article" date="2014" name="Genome Announc.">
        <title>Genome sequence and annotation of Acremonium chrysogenum, producer of the beta-lactam antibiotic cephalosporin C.</title>
        <authorList>
            <person name="Terfehr D."/>
            <person name="Dahlmann T.A."/>
            <person name="Specht T."/>
            <person name="Zadra I."/>
            <person name="Kuernsteiner H."/>
            <person name="Kueck U."/>
        </authorList>
    </citation>
    <scope>NUCLEOTIDE SEQUENCE [LARGE SCALE GENOMIC DNA]</scope>
    <source>
        <strain evidence="17">ATCC 11550 / CBS 779.69 / DSM 880 / IAM 14645 / JCM 23072 / IMI 49137</strain>
    </source>
</reference>
<protein>
    <submittedName>
        <fullName evidence="16">Crossover junction endonuclease-like protein</fullName>
    </submittedName>
</protein>
<dbReference type="PANTHER" id="PTHR21077">
    <property type="entry name" value="EME1 PROTEIN"/>
    <property type="match status" value="1"/>
</dbReference>
<dbReference type="GO" id="GO:0000712">
    <property type="term" value="P:resolution of meiotic recombination intermediates"/>
    <property type="evidence" value="ECO:0007669"/>
    <property type="project" value="TreeGrafter"/>
</dbReference>
<evidence type="ECO:0000256" key="4">
    <source>
        <dbReference type="ARBA" id="ARBA00022722"/>
    </source>
</evidence>
<evidence type="ECO:0000256" key="3">
    <source>
        <dbReference type="ARBA" id="ARBA00005313"/>
    </source>
</evidence>
<evidence type="ECO:0000256" key="10">
    <source>
        <dbReference type="ARBA" id="ARBA00023172"/>
    </source>
</evidence>
<dbReference type="HOGENOM" id="CLU_013160_1_1_1"/>
<feature type="domain" description="ERCC4" evidence="15">
    <location>
        <begin position="131"/>
        <end position="386"/>
    </location>
</feature>
<keyword evidence="4" id="KW-0540">Nuclease</keyword>
<evidence type="ECO:0000259" key="15">
    <source>
        <dbReference type="SMART" id="SM00891"/>
    </source>
</evidence>
<comment type="subcellular location">
    <subcellularLocation>
        <location evidence="2">Nucleus</location>
    </subcellularLocation>
</comment>
<evidence type="ECO:0000256" key="11">
    <source>
        <dbReference type="ARBA" id="ARBA00023204"/>
    </source>
</evidence>
<evidence type="ECO:0000256" key="6">
    <source>
        <dbReference type="ARBA" id="ARBA00022759"/>
    </source>
</evidence>
<dbReference type="InterPro" id="IPR042530">
    <property type="entry name" value="EME1/EME2_C"/>
</dbReference>
<keyword evidence="5" id="KW-0479">Metal-binding</keyword>